<comment type="caution">
    <text evidence="1">The sequence shown here is derived from an EMBL/GenBank/DDBJ whole genome shotgun (WGS) entry which is preliminary data.</text>
</comment>
<dbReference type="OrthoDB" id="9977903at2"/>
<name>A0A0C1RC98_9CYAN</name>
<dbReference type="InterPro" id="IPR013424">
    <property type="entry name" value="Ice-binding_C"/>
</dbReference>
<proteinExistence type="predicted"/>
<evidence type="ECO:0000313" key="1">
    <source>
        <dbReference type="EMBL" id="KIE09910.1"/>
    </source>
</evidence>
<dbReference type="AlphaFoldDB" id="A0A0C1RC98"/>
<sequence length="66" mass="7036">MTVSGNTTLIADPSNPALSTGGNISITTRPLIIRRVPEPSSTLGLLAVVVVNAVSIRKFKQKCRQF</sequence>
<evidence type="ECO:0008006" key="2">
    <source>
        <dbReference type="Google" id="ProtNLM"/>
    </source>
</evidence>
<protein>
    <recommendedName>
        <fullName evidence="2">PEP-CTERM protein-sorting domain-containing protein</fullName>
    </recommendedName>
</protein>
<accession>A0A0C1RC98</accession>
<dbReference type="EMBL" id="JHEG02000053">
    <property type="protein sequence ID" value="KIE09910.1"/>
    <property type="molecule type" value="Genomic_DNA"/>
</dbReference>
<gene>
    <name evidence="1" type="ORF">DA73_0224575</name>
</gene>
<reference evidence="1" key="1">
    <citation type="journal article" date="2015" name="Genome Announc.">
        <title>Draft Genome Sequence of Tolypothrix boutellei Strain VB521301.</title>
        <authorList>
            <person name="Chandrababunaidu M.M."/>
            <person name="Singh D."/>
            <person name="Sen D."/>
            <person name="Bhan S."/>
            <person name="Das S."/>
            <person name="Gupta A."/>
            <person name="Adhikary S.P."/>
            <person name="Tripathy S."/>
        </authorList>
    </citation>
    <scope>NUCLEOTIDE SEQUENCE</scope>
    <source>
        <strain evidence="1">VB521301</strain>
    </source>
</reference>
<organism evidence="1">
    <name type="scientific">Tolypothrix bouteillei VB521301</name>
    <dbReference type="NCBI Taxonomy" id="1479485"/>
    <lineage>
        <taxon>Bacteria</taxon>
        <taxon>Bacillati</taxon>
        <taxon>Cyanobacteriota</taxon>
        <taxon>Cyanophyceae</taxon>
        <taxon>Nostocales</taxon>
        <taxon>Tolypothrichaceae</taxon>
        <taxon>Tolypothrix</taxon>
    </lineage>
</organism>
<dbReference type="NCBIfam" id="TIGR02595">
    <property type="entry name" value="PEP_CTERM"/>
    <property type="match status" value="1"/>
</dbReference>
<dbReference type="STRING" id="1479485.DA73_0224575"/>